<evidence type="ECO:0000313" key="1">
    <source>
        <dbReference type="EMBL" id="KAF7803390.1"/>
    </source>
</evidence>
<organism evidence="1 2">
    <name type="scientific">Senna tora</name>
    <dbReference type="NCBI Taxonomy" id="362788"/>
    <lineage>
        <taxon>Eukaryota</taxon>
        <taxon>Viridiplantae</taxon>
        <taxon>Streptophyta</taxon>
        <taxon>Embryophyta</taxon>
        <taxon>Tracheophyta</taxon>
        <taxon>Spermatophyta</taxon>
        <taxon>Magnoliopsida</taxon>
        <taxon>eudicotyledons</taxon>
        <taxon>Gunneridae</taxon>
        <taxon>Pentapetalae</taxon>
        <taxon>rosids</taxon>
        <taxon>fabids</taxon>
        <taxon>Fabales</taxon>
        <taxon>Fabaceae</taxon>
        <taxon>Caesalpinioideae</taxon>
        <taxon>Cassia clade</taxon>
        <taxon>Senna</taxon>
    </lineage>
</organism>
<comment type="caution">
    <text evidence="1">The sequence shown here is derived from an EMBL/GenBank/DDBJ whole genome shotgun (WGS) entry which is preliminary data.</text>
</comment>
<name>A0A834VZY2_9FABA</name>
<gene>
    <name evidence="1" type="ORF">G2W53_042501</name>
</gene>
<accession>A0A834VZY2</accession>
<proteinExistence type="predicted"/>
<reference evidence="1" key="1">
    <citation type="submission" date="2020-09" db="EMBL/GenBank/DDBJ databases">
        <title>Genome-Enabled Discovery of Anthraquinone Biosynthesis in Senna tora.</title>
        <authorList>
            <person name="Kang S.-H."/>
            <person name="Pandey R.P."/>
            <person name="Lee C.-M."/>
            <person name="Sim J.-S."/>
            <person name="Jeong J.-T."/>
            <person name="Choi B.-S."/>
            <person name="Jung M."/>
            <person name="Ginzburg D."/>
            <person name="Zhao K."/>
            <person name="Won S.Y."/>
            <person name="Oh T.-J."/>
            <person name="Yu Y."/>
            <person name="Kim N.-H."/>
            <person name="Lee O.R."/>
            <person name="Lee T.-H."/>
            <person name="Bashyal P."/>
            <person name="Kim T.-S."/>
            <person name="Lee W.-H."/>
            <person name="Kawkins C."/>
            <person name="Kim C.-K."/>
            <person name="Kim J.S."/>
            <person name="Ahn B.O."/>
            <person name="Rhee S.Y."/>
            <person name="Sohng J.K."/>
        </authorList>
    </citation>
    <scope>NUCLEOTIDE SEQUENCE</scope>
    <source>
        <tissue evidence="1">Leaf</tissue>
    </source>
</reference>
<keyword evidence="2" id="KW-1185">Reference proteome</keyword>
<evidence type="ECO:0000313" key="2">
    <source>
        <dbReference type="Proteomes" id="UP000634136"/>
    </source>
</evidence>
<protein>
    <submittedName>
        <fullName evidence="1">Uncharacterized protein</fullName>
    </submittedName>
</protein>
<dbReference type="Proteomes" id="UP000634136">
    <property type="component" value="Unassembled WGS sequence"/>
</dbReference>
<dbReference type="AlphaFoldDB" id="A0A834VZY2"/>
<dbReference type="EMBL" id="JAAIUW010000013">
    <property type="protein sequence ID" value="KAF7803390.1"/>
    <property type="molecule type" value="Genomic_DNA"/>
</dbReference>
<sequence>MIRLKFQNLAFGIWEEALEFAVVDSSSGTGTIIGPSP</sequence>